<gene>
    <name evidence="2" type="ORF">GCM10017655_28170</name>
</gene>
<name>A0A9W6NGE7_9PSED</name>
<keyword evidence="3" id="KW-1185">Reference proteome</keyword>
<proteinExistence type="predicted"/>
<keyword evidence="1" id="KW-0472">Membrane</keyword>
<evidence type="ECO:0000313" key="2">
    <source>
        <dbReference type="EMBL" id="GLK89755.1"/>
    </source>
</evidence>
<dbReference type="EMBL" id="BSFN01000007">
    <property type="protein sequence ID" value="GLK89755.1"/>
    <property type="molecule type" value="Genomic_DNA"/>
</dbReference>
<dbReference type="Proteomes" id="UP001143328">
    <property type="component" value="Unassembled WGS sequence"/>
</dbReference>
<protein>
    <submittedName>
        <fullName evidence="2">Uncharacterized protein</fullName>
    </submittedName>
</protein>
<accession>A0A9W6NGE7</accession>
<reference evidence="2" key="2">
    <citation type="submission" date="2023-01" db="EMBL/GenBank/DDBJ databases">
        <authorList>
            <person name="Sun Q."/>
            <person name="Evtushenko L."/>
        </authorList>
    </citation>
    <scope>NUCLEOTIDE SEQUENCE</scope>
    <source>
        <strain evidence="2">VKM B-2935</strain>
    </source>
</reference>
<sequence>MSQTARYVRNGAWAGVGVYTLTAITLLSLSFSYDRVQHQAVSRDAPISLIEPIGHALPPVVHG</sequence>
<dbReference type="RefSeq" id="WP_271195945.1">
    <property type="nucleotide sequence ID" value="NZ_BSFN01000007.1"/>
</dbReference>
<evidence type="ECO:0000313" key="3">
    <source>
        <dbReference type="Proteomes" id="UP001143328"/>
    </source>
</evidence>
<keyword evidence="1" id="KW-0812">Transmembrane</keyword>
<keyword evidence="1" id="KW-1133">Transmembrane helix</keyword>
<feature type="transmembrane region" description="Helical" evidence="1">
    <location>
        <begin position="12"/>
        <end position="33"/>
    </location>
</feature>
<evidence type="ECO:0000256" key="1">
    <source>
        <dbReference type="SAM" id="Phobius"/>
    </source>
</evidence>
<reference evidence="2" key="1">
    <citation type="journal article" date="2014" name="Int. J. Syst. Evol. Microbiol.">
        <title>Complete genome sequence of Corynebacterium casei LMG S-19264T (=DSM 44701T), isolated from a smear-ripened cheese.</title>
        <authorList>
            <consortium name="US DOE Joint Genome Institute (JGI-PGF)"/>
            <person name="Walter F."/>
            <person name="Albersmeier A."/>
            <person name="Kalinowski J."/>
            <person name="Ruckert C."/>
        </authorList>
    </citation>
    <scope>NUCLEOTIDE SEQUENCE</scope>
    <source>
        <strain evidence="2">VKM B-2935</strain>
    </source>
</reference>
<organism evidence="2 3">
    <name type="scientific">Pseudomonas turukhanskensis</name>
    <dbReference type="NCBI Taxonomy" id="1806536"/>
    <lineage>
        <taxon>Bacteria</taxon>
        <taxon>Pseudomonadati</taxon>
        <taxon>Pseudomonadota</taxon>
        <taxon>Gammaproteobacteria</taxon>
        <taxon>Pseudomonadales</taxon>
        <taxon>Pseudomonadaceae</taxon>
        <taxon>Pseudomonas</taxon>
    </lineage>
</organism>
<comment type="caution">
    <text evidence="2">The sequence shown here is derived from an EMBL/GenBank/DDBJ whole genome shotgun (WGS) entry which is preliminary data.</text>
</comment>
<dbReference type="AlphaFoldDB" id="A0A9W6NGE7"/>